<proteinExistence type="predicted"/>
<dbReference type="STRING" id="240015.ACP_0004"/>
<reference evidence="1 2" key="1">
    <citation type="journal article" date="2009" name="Appl. Environ. Microbiol.">
        <title>Three genomes from the phylum Acidobacteria provide insight into the lifestyles of these microorganisms in soils.</title>
        <authorList>
            <person name="Ward N.L."/>
            <person name="Challacombe J.F."/>
            <person name="Janssen P.H."/>
            <person name="Henrissat B."/>
            <person name="Coutinho P.M."/>
            <person name="Wu M."/>
            <person name="Xie G."/>
            <person name="Haft D.H."/>
            <person name="Sait M."/>
            <person name="Badger J."/>
            <person name="Barabote R.D."/>
            <person name="Bradley B."/>
            <person name="Brettin T.S."/>
            <person name="Brinkac L.M."/>
            <person name="Bruce D."/>
            <person name="Creasy T."/>
            <person name="Daugherty S.C."/>
            <person name="Davidsen T.M."/>
            <person name="DeBoy R.T."/>
            <person name="Detter J.C."/>
            <person name="Dodson R.J."/>
            <person name="Durkin A.S."/>
            <person name="Ganapathy A."/>
            <person name="Gwinn-Giglio M."/>
            <person name="Han C.S."/>
            <person name="Khouri H."/>
            <person name="Kiss H."/>
            <person name="Kothari S.P."/>
            <person name="Madupu R."/>
            <person name="Nelson K.E."/>
            <person name="Nelson W.C."/>
            <person name="Paulsen I."/>
            <person name="Penn K."/>
            <person name="Ren Q."/>
            <person name="Rosovitz M.J."/>
            <person name="Selengut J.D."/>
            <person name="Shrivastava S."/>
            <person name="Sullivan S.A."/>
            <person name="Tapia R."/>
            <person name="Thompson L.S."/>
            <person name="Watkins K.L."/>
            <person name="Yang Q."/>
            <person name="Yu C."/>
            <person name="Zafar N."/>
            <person name="Zhou L."/>
            <person name="Kuske C.R."/>
        </authorList>
    </citation>
    <scope>NUCLEOTIDE SEQUENCE [LARGE SCALE GENOMIC DNA]</scope>
    <source>
        <strain evidence="2">ATCC 51196 / DSM 11244 / BCRC 80197 / JCM 7670 / NBRC 15755 / NCIMB 13165 / 161</strain>
    </source>
</reference>
<name>C1F7W1_ACIC5</name>
<protein>
    <submittedName>
        <fullName evidence="1">Uncharacterized protein</fullName>
    </submittedName>
</protein>
<dbReference type="HOGENOM" id="CLU_1524405_0_0_0"/>
<evidence type="ECO:0000313" key="2">
    <source>
        <dbReference type="Proteomes" id="UP000002207"/>
    </source>
</evidence>
<dbReference type="eggNOG" id="ENOG50334X0">
    <property type="taxonomic scope" value="Bacteria"/>
</dbReference>
<dbReference type="EMBL" id="CP001472">
    <property type="protein sequence ID" value="ACO32626.1"/>
    <property type="molecule type" value="Genomic_DNA"/>
</dbReference>
<accession>C1F7W1</accession>
<evidence type="ECO:0000313" key="1">
    <source>
        <dbReference type="EMBL" id="ACO32626.1"/>
    </source>
</evidence>
<dbReference type="AlphaFoldDB" id="C1F7W1"/>
<organism evidence="1 2">
    <name type="scientific">Acidobacterium capsulatum (strain ATCC 51196 / DSM 11244 / BCRC 80197 / JCM 7670 / NBRC 15755 / NCIMB 13165 / 161)</name>
    <dbReference type="NCBI Taxonomy" id="240015"/>
    <lineage>
        <taxon>Bacteria</taxon>
        <taxon>Pseudomonadati</taxon>
        <taxon>Acidobacteriota</taxon>
        <taxon>Terriglobia</taxon>
        <taxon>Terriglobales</taxon>
        <taxon>Acidobacteriaceae</taxon>
        <taxon>Acidobacterium</taxon>
    </lineage>
</organism>
<dbReference type="KEGG" id="aca:ACP_0004"/>
<dbReference type="Proteomes" id="UP000002207">
    <property type="component" value="Chromosome"/>
</dbReference>
<keyword evidence="2" id="KW-1185">Reference proteome</keyword>
<dbReference type="InParanoid" id="C1F7W1"/>
<sequence length="158" mass="18664">MYIQFQQYKLRSTKWEDIVSRIQPMHEKGLAMVAQDHLNPQNRELRLEPDDIWQLLGGREGLKRMRKNADLLVNLAAYVQRWNFEEAVIIAERIRQDSMIVKRAVFMIQLHMLLKKASPRVPFHMQQAAASYYLMTQRLLALYETCQYVRYPALAAAL</sequence>
<gene>
    <name evidence="1" type="ordered locus">ACP_0004</name>
</gene>